<protein>
    <submittedName>
        <fullName evidence="2">Uncharacterized protein</fullName>
    </submittedName>
</protein>
<feature type="region of interest" description="Disordered" evidence="1">
    <location>
        <begin position="1"/>
        <end position="20"/>
    </location>
</feature>
<dbReference type="EMBL" id="MU006599">
    <property type="protein sequence ID" value="KAF2743178.1"/>
    <property type="molecule type" value="Genomic_DNA"/>
</dbReference>
<feature type="compositionally biased region" description="Basic and acidic residues" evidence="1">
    <location>
        <begin position="1"/>
        <end position="15"/>
    </location>
</feature>
<gene>
    <name evidence="2" type="ORF">M011DRAFT_480960</name>
</gene>
<organism evidence="2 3">
    <name type="scientific">Sporormia fimetaria CBS 119925</name>
    <dbReference type="NCBI Taxonomy" id="1340428"/>
    <lineage>
        <taxon>Eukaryota</taxon>
        <taxon>Fungi</taxon>
        <taxon>Dikarya</taxon>
        <taxon>Ascomycota</taxon>
        <taxon>Pezizomycotina</taxon>
        <taxon>Dothideomycetes</taxon>
        <taxon>Pleosporomycetidae</taxon>
        <taxon>Pleosporales</taxon>
        <taxon>Sporormiaceae</taxon>
        <taxon>Sporormia</taxon>
    </lineage>
</organism>
<keyword evidence="3" id="KW-1185">Reference proteome</keyword>
<feature type="region of interest" description="Disordered" evidence="1">
    <location>
        <begin position="368"/>
        <end position="421"/>
    </location>
</feature>
<feature type="region of interest" description="Disordered" evidence="1">
    <location>
        <begin position="198"/>
        <end position="343"/>
    </location>
</feature>
<evidence type="ECO:0000313" key="2">
    <source>
        <dbReference type="EMBL" id="KAF2743178.1"/>
    </source>
</evidence>
<evidence type="ECO:0000313" key="3">
    <source>
        <dbReference type="Proteomes" id="UP000799440"/>
    </source>
</evidence>
<accession>A0A6A6UY35</accession>
<feature type="compositionally biased region" description="Basic and acidic residues" evidence="1">
    <location>
        <begin position="287"/>
        <end position="299"/>
    </location>
</feature>
<feature type="compositionally biased region" description="Basic and acidic residues" evidence="1">
    <location>
        <begin position="135"/>
        <end position="154"/>
    </location>
</feature>
<feature type="compositionally biased region" description="Basic and acidic residues" evidence="1">
    <location>
        <begin position="245"/>
        <end position="256"/>
    </location>
</feature>
<evidence type="ECO:0000256" key="1">
    <source>
        <dbReference type="SAM" id="MobiDB-lite"/>
    </source>
</evidence>
<dbReference type="Proteomes" id="UP000799440">
    <property type="component" value="Unassembled WGS sequence"/>
</dbReference>
<proteinExistence type="predicted"/>
<feature type="compositionally biased region" description="Basic and acidic residues" evidence="1">
    <location>
        <begin position="224"/>
        <end position="236"/>
    </location>
</feature>
<feature type="compositionally biased region" description="Polar residues" evidence="1">
    <location>
        <begin position="409"/>
        <end position="421"/>
    </location>
</feature>
<reference evidence="2" key="1">
    <citation type="journal article" date="2020" name="Stud. Mycol.">
        <title>101 Dothideomycetes genomes: a test case for predicting lifestyles and emergence of pathogens.</title>
        <authorList>
            <person name="Haridas S."/>
            <person name="Albert R."/>
            <person name="Binder M."/>
            <person name="Bloem J."/>
            <person name="Labutti K."/>
            <person name="Salamov A."/>
            <person name="Andreopoulos B."/>
            <person name="Baker S."/>
            <person name="Barry K."/>
            <person name="Bills G."/>
            <person name="Bluhm B."/>
            <person name="Cannon C."/>
            <person name="Castanera R."/>
            <person name="Culley D."/>
            <person name="Daum C."/>
            <person name="Ezra D."/>
            <person name="Gonzalez J."/>
            <person name="Henrissat B."/>
            <person name="Kuo A."/>
            <person name="Liang C."/>
            <person name="Lipzen A."/>
            <person name="Lutzoni F."/>
            <person name="Magnuson J."/>
            <person name="Mondo S."/>
            <person name="Nolan M."/>
            <person name="Ohm R."/>
            <person name="Pangilinan J."/>
            <person name="Park H.-J."/>
            <person name="Ramirez L."/>
            <person name="Alfaro M."/>
            <person name="Sun H."/>
            <person name="Tritt A."/>
            <person name="Yoshinaga Y."/>
            <person name="Zwiers L.-H."/>
            <person name="Turgeon B."/>
            <person name="Goodwin S."/>
            <person name="Spatafora J."/>
            <person name="Crous P."/>
            <person name="Grigoriev I."/>
        </authorList>
    </citation>
    <scope>NUCLEOTIDE SEQUENCE</scope>
    <source>
        <strain evidence="2">CBS 119925</strain>
    </source>
</reference>
<name>A0A6A6UY35_9PLEO</name>
<sequence>MPRDKDNDRQGDGHGPETNPFVAFRRFADSQVSQLFNMVLTLPGTLTQSDAALRAKYECLFGQADEKACDELMQTERRQNEVLTEAIDQWQKGHPMSYPLWQHYLRLEHKSEKLRDRILGGSGPHPSLRIHPSTRRQEDWRGGSRDEPPHENPRTSHRSPAAFGENRARIEESSTFSDEMDDLSGDYSHLMPGRKYVVTRPGASGDPREAFGHLSPAVPSRNESAGDDHQHPKDPKASSLQRCASHCDRGVPDHPTKTRQPGAYPKPVPWAEDSDRGDPTHGEIPYEYEHDHEDQHDDAPVPQSSCGSAGARGPSTELDAYERLLGSTSQASGVSDSPKPSIISTLSTTERSIAADGTITTKVLFKKRFSDGREENSTSVHTERAKKSGKSIAPEITPEGPVPSRADQGRSSNSTGWFWSK</sequence>
<feature type="compositionally biased region" description="Polar residues" evidence="1">
    <location>
        <begin position="326"/>
        <end position="335"/>
    </location>
</feature>
<feature type="compositionally biased region" description="Basic and acidic residues" evidence="1">
    <location>
        <begin position="368"/>
        <end position="386"/>
    </location>
</feature>
<dbReference type="OrthoDB" id="4586300at2759"/>
<dbReference type="AlphaFoldDB" id="A0A6A6UY35"/>
<feature type="region of interest" description="Disordered" evidence="1">
    <location>
        <begin position="117"/>
        <end position="166"/>
    </location>
</feature>